<protein>
    <recommendedName>
        <fullName evidence="2">dihydrofolate reductase</fullName>
        <ecNumber evidence="2">1.5.1.3</ecNumber>
    </recommendedName>
</protein>
<dbReference type="Pfam" id="PF00186">
    <property type="entry name" value="DHFR_1"/>
    <property type="match status" value="1"/>
</dbReference>
<dbReference type="InterPro" id="IPR017925">
    <property type="entry name" value="DHFR_CS"/>
</dbReference>
<feature type="domain" description="DHFR" evidence="6">
    <location>
        <begin position="21"/>
        <end position="180"/>
    </location>
</feature>
<dbReference type="InterPro" id="IPR012259">
    <property type="entry name" value="DHFR"/>
</dbReference>
<keyword evidence="5 7" id="KW-0560">Oxidoreductase</keyword>
<dbReference type="GO" id="GO:0004146">
    <property type="term" value="F:dihydrofolate reductase activity"/>
    <property type="evidence" value="ECO:0007669"/>
    <property type="project" value="UniProtKB-EC"/>
</dbReference>
<proteinExistence type="predicted"/>
<dbReference type="FunFam" id="3.40.430.10:FF:000001">
    <property type="entry name" value="Dihydrofolate reductase"/>
    <property type="match status" value="1"/>
</dbReference>
<evidence type="ECO:0000256" key="1">
    <source>
        <dbReference type="ARBA" id="ARBA00004903"/>
    </source>
</evidence>
<comment type="pathway">
    <text evidence="1">Cofactor biosynthesis; tetrahydrofolate biosynthesis; 5,6,7,8-tetrahydrofolate from 7,8-dihydrofolate: step 1/1.</text>
</comment>
<dbReference type="EMBL" id="UOFZ01000185">
    <property type="protein sequence ID" value="VAX14620.1"/>
    <property type="molecule type" value="Genomic_DNA"/>
</dbReference>
<dbReference type="NCBIfam" id="NF008037">
    <property type="entry name" value="PRK10769.1"/>
    <property type="match status" value="1"/>
</dbReference>
<sequence length="188" mass="21158">MPSAHQGTGGSLNSIVTARPLISIIAAMTDDRVIGINNSLPWKLPSDMKWFRQQTLGKPIIMGRKTFESFGARPLPERRNIVVTHDQDYQAEGAVVVHSIDEALQAAGDVKEIMIIGGASFYAQMLPQAQRMYLTRVHSEVAGDAWFPDFDESQWRQVERIDCEVDERNACAHSFIILERVECSDRDR</sequence>
<evidence type="ECO:0000259" key="6">
    <source>
        <dbReference type="PROSITE" id="PS51330"/>
    </source>
</evidence>
<dbReference type="InterPro" id="IPR001796">
    <property type="entry name" value="DHFR_dom"/>
</dbReference>
<dbReference type="GO" id="GO:0046654">
    <property type="term" value="P:tetrahydrofolate biosynthetic process"/>
    <property type="evidence" value="ECO:0007669"/>
    <property type="project" value="InterPro"/>
</dbReference>
<dbReference type="SUPFAM" id="SSF53597">
    <property type="entry name" value="Dihydrofolate reductase-like"/>
    <property type="match status" value="1"/>
</dbReference>
<dbReference type="GO" id="GO:0006730">
    <property type="term" value="P:one-carbon metabolic process"/>
    <property type="evidence" value="ECO:0007669"/>
    <property type="project" value="UniProtKB-KW"/>
</dbReference>
<evidence type="ECO:0000313" key="7">
    <source>
        <dbReference type="EMBL" id="VAX14620.1"/>
    </source>
</evidence>
<dbReference type="GO" id="GO:0005829">
    <property type="term" value="C:cytosol"/>
    <property type="evidence" value="ECO:0007669"/>
    <property type="project" value="TreeGrafter"/>
</dbReference>
<dbReference type="GO" id="GO:0050661">
    <property type="term" value="F:NADP binding"/>
    <property type="evidence" value="ECO:0007669"/>
    <property type="project" value="InterPro"/>
</dbReference>
<gene>
    <name evidence="7" type="ORF">MNBD_GAMMA24-970</name>
</gene>
<dbReference type="InterPro" id="IPR024072">
    <property type="entry name" value="DHFR-like_dom_sf"/>
</dbReference>
<dbReference type="GO" id="GO:0046655">
    <property type="term" value="P:folic acid metabolic process"/>
    <property type="evidence" value="ECO:0007669"/>
    <property type="project" value="TreeGrafter"/>
</dbReference>
<evidence type="ECO:0000256" key="3">
    <source>
        <dbReference type="ARBA" id="ARBA00022563"/>
    </source>
</evidence>
<evidence type="ECO:0000256" key="2">
    <source>
        <dbReference type="ARBA" id="ARBA00012856"/>
    </source>
</evidence>
<dbReference type="PANTHER" id="PTHR48069">
    <property type="entry name" value="DIHYDROFOLATE REDUCTASE"/>
    <property type="match status" value="1"/>
</dbReference>
<organism evidence="7">
    <name type="scientific">hydrothermal vent metagenome</name>
    <dbReference type="NCBI Taxonomy" id="652676"/>
    <lineage>
        <taxon>unclassified sequences</taxon>
        <taxon>metagenomes</taxon>
        <taxon>ecological metagenomes</taxon>
    </lineage>
</organism>
<dbReference type="PROSITE" id="PS51330">
    <property type="entry name" value="DHFR_2"/>
    <property type="match status" value="1"/>
</dbReference>
<name>A0A3B1BV51_9ZZZZ</name>
<dbReference type="PANTHER" id="PTHR48069:SF3">
    <property type="entry name" value="DIHYDROFOLATE REDUCTASE"/>
    <property type="match status" value="1"/>
</dbReference>
<reference evidence="7" key="1">
    <citation type="submission" date="2018-06" db="EMBL/GenBank/DDBJ databases">
        <authorList>
            <person name="Zhirakovskaya E."/>
        </authorList>
    </citation>
    <scope>NUCLEOTIDE SEQUENCE</scope>
</reference>
<dbReference type="PROSITE" id="PS00075">
    <property type="entry name" value="DHFR_1"/>
    <property type="match status" value="1"/>
</dbReference>
<dbReference type="EC" id="1.5.1.3" evidence="2"/>
<dbReference type="PRINTS" id="PR00070">
    <property type="entry name" value="DHFR"/>
</dbReference>
<dbReference type="Gene3D" id="3.40.430.10">
    <property type="entry name" value="Dihydrofolate Reductase, subunit A"/>
    <property type="match status" value="1"/>
</dbReference>
<keyword evidence="3" id="KW-0554">One-carbon metabolism</keyword>
<keyword evidence="4" id="KW-0521">NADP</keyword>
<dbReference type="CDD" id="cd00209">
    <property type="entry name" value="DHFR"/>
    <property type="match status" value="1"/>
</dbReference>
<accession>A0A3B1BV51</accession>
<dbReference type="GO" id="GO:0043168">
    <property type="term" value="F:anion binding"/>
    <property type="evidence" value="ECO:0007669"/>
    <property type="project" value="UniProtKB-ARBA"/>
</dbReference>
<dbReference type="PIRSF" id="PIRSF000194">
    <property type="entry name" value="DHFR"/>
    <property type="match status" value="1"/>
</dbReference>
<evidence type="ECO:0000256" key="5">
    <source>
        <dbReference type="ARBA" id="ARBA00023002"/>
    </source>
</evidence>
<dbReference type="GO" id="GO:0046452">
    <property type="term" value="P:dihydrofolate metabolic process"/>
    <property type="evidence" value="ECO:0007669"/>
    <property type="project" value="TreeGrafter"/>
</dbReference>
<dbReference type="AlphaFoldDB" id="A0A3B1BV51"/>
<evidence type="ECO:0000256" key="4">
    <source>
        <dbReference type="ARBA" id="ARBA00022857"/>
    </source>
</evidence>